<comment type="caution">
    <text evidence="1">The sequence shown here is derived from an EMBL/GenBank/DDBJ whole genome shotgun (WGS) entry which is preliminary data.</text>
</comment>
<proteinExistence type="predicted"/>
<keyword evidence="2" id="KW-1185">Reference proteome</keyword>
<organism evidence="1 2">
    <name type="scientific">Kroppenstedtia guangzhouensis</name>
    <dbReference type="NCBI Taxonomy" id="1274356"/>
    <lineage>
        <taxon>Bacteria</taxon>
        <taxon>Bacillati</taxon>
        <taxon>Bacillota</taxon>
        <taxon>Bacilli</taxon>
        <taxon>Bacillales</taxon>
        <taxon>Thermoactinomycetaceae</taxon>
        <taxon>Kroppenstedtia</taxon>
    </lineage>
</organism>
<dbReference type="Proteomes" id="UP000617979">
    <property type="component" value="Unassembled WGS sequence"/>
</dbReference>
<accession>A0ABQ1GQI2</accession>
<name>A0ABQ1GQI2_9BACL</name>
<dbReference type="EMBL" id="BMEX01000007">
    <property type="protein sequence ID" value="GGA48438.1"/>
    <property type="molecule type" value="Genomic_DNA"/>
</dbReference>
<evidence type="ECO:0000313" key="1">
    <source>
        <dbReference type="EMBL" id="GGA48438.1"/>
    </source>
</evidence>
<reference evidence="2" key="1">
    <citation type="journal article" date="2019" name="Int. J. Syst. Evol. Microbiol.">
        <title>The Global Catalogue of Microorganisms (GCM) 10K type strain sequencing project: providing services to taxonomists for standard genome sequencing and annotation.</title>
        <authorList>
            <consortium name="The Broad Institute Genomics Platform"/>
            <consortium name="The Broad Institute Genome Sequencing Center for Infectious Disease"/>
            <person name="Wu L."/>
            <person name="Ma J."/>
        </authorList>
    </citation>
    <scope>NUCLEOTIDE SEQUENCE [LARGE SCALE GENOMIC DNA]</scope>
    <source>
        <strain evidence="2">CGMCC 1.12404</strain>
    </source>
</reference>
<gene>
    <name evidence="1" type="ORF">GCM10007416_21990</name>
</gene>
<protein>
    <submittedName>
        <fullName evidence="1">Uncharacterized protein</fullName>
    </submittedName>
</protein>
<evidence type="ECO:0000313" key="2">
    <source>
        <dbReference type="Proteomes" id="UP000617979"/>
    </source>
</evidence>
<sequence length="73" mass="8192">MGNWKSCLPTKYRDFLDSQEDLDRPMILEHLQAGRLEPHLSQVVLHVVNGQHHSHVASTGSRRGDDGLCGVFV</sequence>